<dbReference type="Proteomes" id="UP000217289">
    <property type="component" value="Chromosome"/>
</dbReference>
<keyword evidence="3" id="KW-1185">Reference proteome</keyword>
<evidence type="ECO:0000313" key="2">
    <source>
        <dbReference type="EMBL" id="ATB32657.1"/>
    </source>
</evidence>
<reference evidence="2 3" key="1">
    <citation type="submission" date="2017-06" db="EMBL/GenBank/DDBJ databases">
        <authorList>
            <person name="Kim H.J."/>
            <person name="Triplett B.A."/>
        </authorList>
    </citation>
    <scope>NUCLEOTIDE SEQUENCE [LARGE SCALE GENOMIC DNA]</scope>
    <source>
        <strain evidence="2 3">DSM 14713</strain>
    </source>
</reference>
<name>A0A250INB6_9BACT</name>
<evidence type="ECO:0000256" key="1">
    <source>
        <dbReference type="SAM" id="SignalP"/>
    </source>
</evidence>
<proteinExistence type="predicted"/>
<dbReference type="KEGG" id="mbd:MEBOL_006145"/>
<accession>A0A250INB6</accession>
<gene>
    <name evidence="2" type="ORF">MEBOL_006145</name>
</gene>
<protein>
    <recommendedName>
        <fullName evidence="4">Lipoprotein</fullName>
    </recommendedName>
</protein>
<feature type="chain" id="PRO_5012354666" description="Lipoprotein" evidence="1">
    <location>
        <begin position="22"/>
        <end position="318"/>
    </location>
</feature>
<dbReference type="RefSeq" id="WP_095980813.1">
    <property type="nucleotide sequence ID" value="NZ_CP022163.1"/>
</dbReference>
<dbReference type="PROSITE" id="PS51257">
    <property type="entry name" value="PROKAR_LIPOPROTEIN"/>
    <property type="match status" value="1"/>
</dbReference>
<feature type="signal peptide" evidence="1">
    <location>
        <begin position="1"/>
        <end position="21"/>
    </location>
</feature>
<sequence length="318" mass="33603">MLRGFAGVLAAALLCACPAKKSATPDAARAEASSRYAPAESVPGCRLYGEPRAVGAVPLVLAEMSGLAASLQHPGVLWSHNDSGNALEVFALDASGKVLATLTLTGASTAGADLEDIAVGPCEPGQSRACLFLADTGDNFERQPQARILRLPEPERVEDATLPVETLPFAWPDRPHDCESLVVEPGSGRLAVVTKERDSLGDVFALPGLAAGTVAQAVRLGTLRAPGNADFLTTAAALHPSGQRLLLRTYTRVWELRRPGATRLEELLEGQLAEVPGPSQAQSEAIAYLPEDGRPDESRAYLLGSEFAGQRMYRVDCR</sequence>
<keyword evidence="1" id="KW-0732">Signal</keyword>
<dbReference type="AlphaFoldDB" id="A0A250INB6"/>
<dbReference type="SUPFAM" id="SSF50956">
    <property type="entry name" value="Thermostable phytase (3-phytase)"/>
    <property type="match status" value="1"/>
</dbReference>
<dbReference type="EMBL" id="CP022163">
    <property type="protein sequence ID" value="ATB32657.1"/>
    <property type="molecule type" value="Genomic_DNA"/>
</dbReference>
<organism evidence="2 3">
    <name type="scientific">Melittangium boletus DSM 14713</name>
    <dbReference type="NCBI Taxonomy" id="1294270"/>
    <lineage>
        <taxon>Bacteria</taxon>
        <taxon>Pseudomonadati</taxon>
        <taxon>Myxococcota</taxon>
        <taxon>Myxococcia</taxon>
        <taxon>Myxococcales</taxon>
        <taxon>Cystobacterineae</taxon>
        <taxon>Archangiaceae</taxon>
        <taxon>Melittangium</taxon>
    </lineage>
</organism>
<evidence type="ECO:0000313" key="3">
    <source>
        <dbReference type="Proteomes" id="UP000217289"/>
    </source>
</evidence>
<dbReference type="OrthoDB" id="9801244at2"/>
<evidence type="ECO:0008006" key="4">
    <source>
        <dbReference type="Google" id="ProtNLM"/>
    </source>
</evidence>